<dbReference type="EMBL" id="CP097635">
    <property type="protein sequence ID" value="URI06338.1"/>
    <property type="molecule type" value="Genomic_DNA"/>
</dbReference>
<name>A0ABY4RZH5_AQUTE</name>
<proteinExistence type="inferred from homology"/>
<organism evidence="2 3">
    <name type="scientific">Aquincola tertiaricarbonis</name>
    <dbReference type="NCBI Taxonomy" id="391953"/>
    <lineage>
        <taxon>Bacteria</taxon>
        <taxon>Pseudomonadati</taxon>
        <taxon>Pseudomonadota</taxon>
        <taxon>Betaproteobacteria</taxon>
        <taxon>Burkholderiales</taxon>
        <taxon>Sphaerotilaceae</taxon>
        <taxon>Aquincola</taxon>
    </lineage>
</organism>
<dbReference type="SUPFAM" id="SSF143120">
    <property type="entry name" value="YefM-like"/>
    <property type="match status" value="1"/>
</dbReference>
<reference evidence="2" key="1">
    <citation type="submission" date="2022-05" db="EMBL/GenBank/DDBJ databases">
        <title>An RpoN-dependent PEP-CTERM gene is involved in floc formation of an Aquincola tertiaricarbonis strain.</title>
        <authorList>
            <person name="Qiu D."/>
            <person name="Xia M."/>
        </authorList>
    </citation>
    <scope>NUCLEOTIDE SEQUENCE</scope>
    <source>
        <strain evidence="2">RN12</strain>
    </source>
</reference>
<evidence type="ECO:0000313" key="3">
    <source>
        <dbReference type="Proteomes" id="UP001056201"/>
    </source>
</evidence>
<dbReference type="Proteomes" id="UP001056201">
    <property type="component" value="Chromosome 1"/>
</dbReference>
<dbReference type="Gene3D" id="3.40.1620.10">
    <property type="entry name" value="YefM-like domain"/>
    <property type="match status" value="1"/>
</dbReference>
<gene>
    <name evidence="2" type="ORF">MW290_10445</name>
</gene>
<dbReference type="InterPro" id="IPR036165">
    <property type="entry name" value="YefM-like_sf"/>
</dbReference>
<accession>A0ABY4RZH5</accession>
<evidence type="ECO:0000313" key="2">
    <source>
        <dbReference type="EMBL" id="URI06338.1"/>
    </source>
</evidence>
<evidence type="ECO:0000256" key="1">
    <source>
        <dbReference type="ARBA" id="ARBA00009981"/>
    </source>
</evidence>
<sequence length="81" mass="8644">MNKVIGMHEAKSTLSQLVARAAGGETILIGPHGRAEAKLVPVDAPQPKKIRIGAMKGRLTVPDDFNEPLPDDVLQGFEGML</sequence>
<protein>
    <submittedName>
        <fullName evidence="2">Type II toxin-antitoxin system Phd/YefM family antitoxin</fullName>
    </submittedName>
</protein>
<comment type="similarity">
    <text evidence="1">Belongs to the phD/YefM antitoxin family.</text>
</comment>
<dbReference type="RefSeq" id="WP_250194601.1">
    <property type="nucleotide sequence ID" value="NZ_CP097635.1"/>
</dbReference>
<keyword evidence="3" id="KW-1185">Reference proteome</keyword>